<dbReference type="InterPro" id="IPR025295">
    <property type="entry name" value="eCIS_core_dom"/>
</dbReference>
<feature type="compositionally biased region" description="Low complexity" evidence="1">
    <location>
        <begin position="49"/>
        <end position="61"/>
    </location>
</feature>
<dbReference type="Pfam" id="PF13699">
    <property type="entry name" value="eCIS_core"/>
    <property type="match status" value="1"/>
</dbReference>
<evidence type="ECO:0000313" key="3">
    <source>
        <dbReference type="EMBL" id="NML16841.1"/>
    </source>
</evidence>
<dbReference type="Proteomes" id="UP000574067">
    <property type="component" value="Unassembled WGS sequence"/>
</dbReference>
<dbReference type="EMBL" id="JABBFW010000013">
    <property type="protein sequence ID" value="NML16841.1"/>
    <property type="molecule type" value="Genomic_DNA"/>
</dbReference>
<feature type="region of interest" description="Disordered" evidence="1">
    <location>
        <begin position="323"/>
        <end position="365"/>
    </location>
</feature>
<feature type="compositionally biased region" description="Basic and acidic residues" evidence="1">
    <location>
        <begin position="344"/>
        <end position="355"/>
    </location>
</feature>
<gene>
    <name evidence="3" type="ORF">HHL10_17820</name>
</gene>
<proteinExistence type="predicted"/>
<feature type="domain" description="eCIS core" evidence="2">
    <location>
        <begin position="135"/>
        <end position="211"/>
    </location>
</feature>
<sequence length="382" mass="41289">MRRLPQRSSDCACGGGCPRCQASSRLSIGAPDDRFEREADRMADAVMHGGPAVVEPGAAAGLQPLLRRKPLEPEDVPDSMPAPEGRQPAMEQAGTAPEEDTVQRSPSATAAPGPTVTPQYEHALQHAIAGGGHVLPAATRAYMEGHFGHDFSAVRIHSDGRAASLARQIDARAFTIGHDIFFGAAEYAPTSYAGQRLLAHELTHVLQQSDGRLSRQQLRRTPCSSYPGYDASVNRLSYNCAGLALRTYRFTSPPSAVYADMAKEFDRLVCPVGNCGAGQVKFWLWTYDIRTEDDLGNVVDPTWRDFHIVGGRMDGAGNDPTNVYGKNGPRPIHGPGTGPSFRPAGRDRALDRDDNPGDAPNGRPLYKVRTNMREVISCGDCR</sequence>
<accession>A0A848FG28</accession>
<organism evidence="3 4">
    <name type="scientific">Azohydromonas caseinilytica</name>
    <dbReference type="NCBI Taxonomy" id="2728836"/>
    <lineage>
        <taxon>Bacteria</taxon>
        <taxon>Pseudomonadati</taxon>
        <taxon>Pseudomonadota</taxon>
        <taxon>Betaproteobacteria</taxon>
        <taxon>Burkholderiales</taxon>
        <taxon>Sphaerotilaceae</taxon>
        <taxon>Azohydromonas</taxon>
    </lineage>
</organism>
<evidence type="ECO:0000259" key="2">
    <source>
        <dbReference type="Pfam" id="PF13699"/>
    </source>
</evidence>
<protein>
    <submittedName>
        <fullName evidence="3">DUF4157 domain-containing protein</fullName>
    </submittedName>
</protein>
<dbReference type="AlphaFoldDB" id="A0A848FG28"/>
<name>A0A848FG28_9BURK</name>
<evidence type="ECO:0000256" key="1">
    <source>
        <dbReference type="SAM" id="MobiDB-lite"/>
    </source>
</evidence>
<comment type="caution">
    <text evidence="3">The sequence shown here is derived from an EMBL/GenBank/DDBJ whole genome shotgun (WGS) entry which is preliminary data.</text>
</comment>
<evidence type="ECO:0000313" key="4">
    <source>
        <dbReference type="Proteomes" id="UP000574067"/>
    </source>
</evidence>
<reference evidence="3 4" key="1">
    <citation type="submission" date="2020-04" db="EMBL/GenBank/DDBJ databases">
        <title>Azohydromonas sp. isolated from soil.</title>
        <authorList>
            <person name="Dahal R.H."/>
        </authorList>
    </citation>
    <scope>NUCLEOTIDE SEQUENCE [LARGE SCALE GENOMIC DNA]</scope>
    <source>
        <strain evidence="3 4">G-1-1-14</strain>
    </source>
</reference>
<keyword evidence="4" id="KW-1185">Reference proteome</keyword>
<feature type="region of interest" description="Disordered" evidence="1">
    <location>
        <begin position="40"/>
        <end position="117"/>
    </location>
</feature>